<dbReference type="SUPFAM" id="SSF53955">
    <property type="entry name" value="Lysozyme-like"/>
    <property type="match status" value="1"/>
</dbReference>
<dbReference type="GO" id="GO:0005576">
    <property type="term" value="C:extracellular region"/>
    <property type="evidence" value="ECO:0007669"/>
    <property type="project" value="TreeGrafter"/>
</dbReference>
<protein>
    <recommendedName>
        <fullName evidence="4">Lysozyme g</fullName>
        <ecNumber evidence="3">3.2.1.17</ecNumber>
    </recommendedName>
    <alternativeName>
        <fullName evidence="9">1,4-beta-N-acetylmuramidase</fullName>
    </alternativeName>
</protein>
<comment type="caution">
    <text evidence="12">The sequence shown here is derived from an EMBL/GenBank/DDBJ whole genome shotgun (WGS) entry which is preliminary data.</text>
</comment>
<evidence type="ECO:0000256" key="5">
    <source>
        <dbReference type="ARBA" id="ARBA00022529"/>
    </source>
</evidence>
<organism evidence="12 13">
    <name type="scientific">Megalops atlanticus</name>
    <name type="common">Tarpon</name>
    <name type="synonym">Clupea gigantea</name>
    <dbReference type="NCBI Taxonomy" id="7932"/>
    <lineage>
        <taxon>Eukaryota</taxon>
        <taxon>Metazoa</taxon>
        <taxon>Chordata</taxon>
        <taxon>Craniata</taxon>
        <taxon>Vertebrata</taxon>
        <taxon>Euteleostomi</taxon>
        <taxon>Actinopterygii</taxon>
        <taxon>Neopterygii</taxon>
        <taxon>Teleostei</taxon>
        <taxon>Elopiformes</taxon>
        <taxon>Megalopidae</taxon>
        <taxon>Megalops</taxon>
    </lineage>
</organism>
<dbReference type="GO" id="GO:0031640">
    <property type="term" value="P:killing of cells of another organism"/>
    <property type="evidence" value="ECO:0007669"/>
    <property type="project" value="UniProtKB-KW"/>
</dbReference>
<dbReference type="Proteomes" id="UP001046870">
    <property type="component" value="Chromosome 20"/>
</dbReference>
<accession>A0A9D3SYI9</accession>
<feature type="region of interest" description="Disordered" evidence="10">
    <location>
        <begin position="85"/>
        <end position="105"/>
    </location>
</feature>
<dbReference type="EMBL" id="JAFDVH010000020">
    <property type="protein sequence ID" value="KAG7458507.1"/>
    <property type="molecule type" value="Genomic_DNA"/>
</dbReference>
<gene>
    <name evidence="12" type="ORF">MATL_G00220960</name>
</gene>
<keyword evidence="13" id="KW-1185">Reference proteome</keyword>
<evidence type="ECO:0000256" key="4">
    <source>
        <dbReference type="ARBA" id="ARBA00016485"/>
    </source>
</evidence>
<feature type="domain" description="Transglycosylase SLT" evidence="11">
    <location>
        <begin position="206"/>
        <end position="313"/>
    </location>
</feature>
<keyword evidence="8" id="KW-0326">Glycosidase</keyword>
<evidence type="ECO:0000259" key="11">
    <source>
        <dbReference type="Pfam" id="PF01464"/>
    </source>
</evidence>
<dbReference type="InterPro" id="IPR023346">
    <property type="entry name" value="Lysozyme-like_dom_sf"/>
</dbReference>
<keyword evidence="6" id="KW-0081">Bacteriolytic enzyme</keyword>
<evidence type="ECO:0000256" key="3">
    <source>
        <dbReference type="ARBA" id="ARBA00012732"/>
    </source>
</evidence>
<keyword evidence="7" id="KW-0378">Hydrolase</keyword>
<dbReference type="CDD" id="cd01021">
    <property type="entry name" value="GEWL"/>
    <property type="match status" value="1"/>
</dbReference>
<reference evidence="12" key="1">
    <citation type="submission" date="2021-01" db="EMBL/GenBank/DDBJ databases">
        <authorList>
            <person name="Zahm M."/>
            <person name="Roques C."/>
            <person name="Cabau C."/>
            <person name="Klopp C."/>
            <person name="Donnadieu C."/>
            <person name="Jouanno E."/>
            <person name="Lampietro C."/>
            <person name="Louis A."/>
            <person name="Herpin A."/>
            <person name="Echchiki A."/>
            <person name="Berthelot C."/>
            <person name="Parey E."/>
            <person name="Roest-Crollius H."/>
            <person name="Braasch I."/>
            <person name="Postlethwait J."/>
            <person name="Bobe J."/>
            <person name="Montfort J."/>
            <person name="Bouchez O."/>
            <person name="Begum T."/>
            <person name="Mejri S."/>
            <person name="Adams A."/>
            <person name="Chen W.-J."/>
            <person name="Guiguen Y."/>
        </authorList>
    </citation>
    <scope>NUCLEOTIDE SEQUENCE</scope>
    <source>
        <strain evidence="12">YG-15Mar2019-1</strain>
        <tissue evidence="12">Brain</tissue>
    </source>
</reference>
<comment type="similarity">
    <text evidence="2">Belongs to the glycosyl hydrolase 23 family.</text>
</comment>
<dbReference type="Pfam" id="PF01464">
    <property type="entry name" value="SLT"/>
    <property type="match status" value="1"/>
</dbReference>
<evidence type="ECO:0000256" key="8">
    <source>
        <dbReference type="ARBA" id="ARBA00023295"/>
    </source>
</evidence>
<comment type="catalytic activity">
    <reaction evidence="1">
        <text>Hydrolysis of (1-&gt;4)-beta-linkages between N-acetylmuramic acid and N-acetyl-D-glucosamine residues in a peptidoglycan and between N-acetyl-D-glucosamine residues in chitodextrins.</text>
        <dbReference type="EC" id="3.2.1.17"/>
    </reaction>
</comment>
<dbReference type="GO" id="GO:0050830">
    <property type="term" value="P:defense response to Gram-positive bacterium"/>
    <property type="evidence" value="ECO:0007669"/>
    <property type="project" value="TreeGrafter"/>
</dbReference>
<dbReference type="PRINTS" id="PR00749">
    <property type="entry name" value="LYSOZYMEG"/>
</dbReference>
<dbReference type="PANTHER" id="PTHR31698:SF8">
    <property type="entry name" value="LYSOZYME G-RELATED"/>
    <property type="match status" value="1"/>
</dbReference>
<keyword evidence="5" id="KW-0929">Antimicrobial</keyword>
<evidence type="ECO:0000313" key="13">
    <source>
        <dbReference type="Proteomes" id="UP001046870"/>
    </source>
</evidence>
<dbReference type="InterPro" id="IPR002152">
    <property type="entry name" value="Glyco_hydro_23"/>
</dbReference>
<dbReference type="OrthoDB" id="10021790at2759"/>
<evidence type="ECO:0000256" key="6">
    <source>
        <dbReference type="ARBA" id="ARBA00022638"/>
    </source>
</evidence>
<dbReference type="InterPro" id="IPR008258">
    <property type="entry name" value="Transglycosylase_SLT_dom_1"/>
</dbReference>
<dbReference type="FunFam" id="1.10.530.10:FF:000026">
    <property type="entry name" value="Lysozyme g"/>
    <property type="match status" value="1"/>
</dbReference>
<evidence type="ECO:0000256" key="10">
    <source>
        <dbReference type="SAM" id="MobiDB-lite"/>
    </source>
</evidence>
<dbReference type="GO" id="GO:0003796">
    <property type="term" value="F:lysozyme activity"/>
    <property type="evidence" value="ECO:0007669"/>
    <property type="project" value="UniProtKB-EC"/>
</dbReference>
<evidence type="ECO:0000256" key="1">
    <source>
        <dbReference type="ARBA" id="ARBA00000632"/>
    </source>
</evidence>
<feature type="compositionally biased region" description="Basic and acidic residues" evidence="10">
    <location>
        <begin position="94"/>
        <end position="105"/>
    </location>
</feature>
<dbReference type="EC" id="3.2.1.17" evidence="3"/>
<name>A0A9D3SYI9_MEGAT</name>
<evidence type="ECO:0000256" key="2">
    <source>
        <dbReference type="ARBA" id="ARBA00008902"/>
    </source>
</evidence>
<evidence type="ECO:0000313" key="12">
    <source>
        <dbReference type="EMBL" id="KAG7458507.1"/>
    </source>
</evidence>
<evidence type="ECO:0000256" key="9">
    <source>
        <dbReference type="ARBA" id="ARBA00031262"/>
    </source>
</evidence>
<dbReference type="PANTHER" id="PTHR31698">
    <property type="entry name" value="LYSOZYME G FAMILY MEMBER"/>
    <property type="match status" value="1"/>
</dbReference>
<dbReference type="AlphaFoldDB" id="A0A9D3SYI9"/>
<dbReference type="GO" id="GO:0009253">
    <property type="term" value="P:peptidoglycan catabolic process"/>
    <property type="evidence" value="ECO:0007669"/>
    <property type="project" value="InterPro"/>
</dbReference>
<sequence length="337" mass="37523">MLRGFASLSFGRQHPNARYNPQENAGVYATVRCAIFVMICALVSVSDIRSFSLSATRFIAAKSHVISQARNTKLNSWSHFATGIGVSKSKPRPAPRDRGAKSKEPNRYISPFCEELNVIHSELPKLQHELPAVRFFADVRFQIRTRQHLESADMGRYGDVMRVDTTGASAETSRQDNLPVQGVAASHRMAQHDLPLMNKYKHVIERVGRSQGVDPAVIAGIISRESRAGAALQNGWGDYGNAFGLMQIDKRWHSPQGRWDSEEHVTQATGILTGFIDEMKSKFPSWTPEQCLKGGLAAYNMGPSSVTSYQQVDARTTGRDYSNDVVARAQFYKRQGY</sequence>
<dbReference type="Gene3D" id="1.10.530.10">
    <property type="match status" value="1"/>
</dbReference>
<proteinExistence type="inferred from homology"/>
<evidence type="ECO:0000256" key="7">
    <source>
        <dbReference type="ARBA" id="ARBA00022801"/>
    </source>
</evidence>